<keyword evidence="4" id="KW-0418">Kinase</keyword>
<proteinExistence type="predicted"/>
<dbReference type="PANTHER" id="PTHR34220:SF7">
    <property type="entry name" value="SENSOR HISTIDINE KINASE YPDA"/>
    <property type="match status" value="1"/>
</dbReference>
<dbReference type="SUPFAM" id="SSF55874">
    <property type="entry name" value="ATPase domain of HSP90 chaperone/DNA topoisomerase II/histidine kinase"/>
    <property type="match status" value="1"/>
</dbReference>
<organism evidence="4 5">
    <name type="scientific">Chryseosolibacter indicus</name>
    <dbReference type="NCBI Taxonomy" id="2782351"/>
    <lineage>
        <taxon>Bacteria</taxon>
        <taxon>Pseudomonadati</taxon>
        <taxon>Bacteroidota</taxon>
        <taxon>Cytophagia</taxon>
        <taxon>Cytophagales</taxon>
        <taxon>Chryseotaleaceae</taxon>
        <taxon>Chryseosolibacter</taxon>
    </lineage>
</organism>
<evidence type="ECO:0000256" key="2">
    <source>
        <dbReference type="SAM" id="Phobius"/>
    </source>
</evidence>
<keyword evidence="1" id="KW-0175">Coiled coil</keyword>
<keyword evidence="2" id="KW-1133">Transmembrane helix</keyword>
<dbReference type="Proteomes" id="UP000772618">
    <property type="component" value="Unassembled WGS sequence"/>
</dbReference>
<feature type="coiled-coil region" evidence="1">
    <location>
        <begin position="134"/>
        <end position="161"/>
    </location>
</feature>
<dbReference type="InterPro" id="IPR050640">
    <property type="entry name" value="Bact_2-comp_sensor_kinase"/>
</dbReference>
<dbReference type="EMBL" id="JAHESD010000008">
    <property type="protein sequence ID" value="MBT1702763.1"/>
    <property type="molecule type" value="Genomic_DNA"/>
</dbReference>
<protein>
    <submittedName>
        <fullName evidence="4">Histidine kinase</fullName>
    </submittedName>
</protein>
<dbReference type="GO" id="GO:0016301">
    <property type="term" value="F:kinase activity"/>
    <property type="evidence" value="ECO:0007669"/>
    <property type="project" value="UniProtKB-KW"/>
</dbReference>
<reference evidence="4 5" key="1">
    <citation type="submission" date="2021-05" db="EMBL/GenBank/DDBJ databases">
        <title>A Polyphasic approach of four new species of the genus Ohtaekwangia: Ohtaekwangia histidinii sp. nov., Ohtaekwangia cretensis sp. nov., Ohtaekwangia indiensis sp. nov., Ohtaekwangia reichenbachii sp. nov. from diverse environment.</title>
        <authorList>
            <person name="Octaviana S."/>
        </authorList>
    </citation>
    <scope>NUCLEOTIDE SEQUENCE [LARGE SCALE GENOMIC DNA]</scope>
    <source>
        <strain evidence="4 5">PWU20</strain>
    </source>
</reference>
<evidence type="ECO:0000313" key="4">
    <source>
        <dbReference type="EMBL" id="MBT1702763.1"/>
    </source>
</evidence>
<evidence type="ECO:0000313" key="5">
    <source>
        <dbReference type="Proteomes" id="UP000772618"/>
    </source>
</evidence>
<dbReference type="RefSeq" id="WP_254152729.1">
    <property type="nucleotide sequence ID" value="NZ_JAHESD010000008.1"/>
</dbReference>
<keyword evidence="2" id="KW-0812">Transmembrane</keyword>
<keyword evidence="5" id="KW-1185">Reference proteome</keyword>
<keyword evidence="4" id="KW-0808">Transferase</keyword>
<gene>
    <name evidence="4" type="ORF">KK060_05705</name>
</gene>
<comment type="caution">
    <text evidence="4">The sequence shown here is derived from an EMBL/GenBank/DDBJ whole genome shotgun (WGS) entry which is preliminary data.</text>
</comment>
<dbReference type="Pfam" id="PF06580">
    <property type="entry name" value="His_kinase"/>
    <property type="match status" value="1"/>
</dbReference>
<evidence type="ECO:0000259" key="3">
    <source>
        <dbReference type="Pfam" id="PF06580"/>
    </source>
</evidence>
<feature type="transmembrane region" description="Helical" evidence="2">
    <location>
        <begin position="71"/>
        <end position="89"/>
    </location>
</feature>
<feature type="transmembrane region" description="Helical" evidence="2">
    <location>
        <begin position="109"/>
        <end position="133"/>
    </location>
</feature>
<dbReference type="InterPro" id="IPR036890">
    <property type="entry name" value="HATPase_C_sf"/>
</dbReference>
<accession>A0ABS5VMV3</accession>
<keyword evidence="2" id="KW-0472">Membrane</keyword>
<dbReference type="PANTHER" id="PTHR34220">
    <property type="entry name" value="SENSOR HISTIDINE KINASE YPDA"/>
    <property type="match status" value="1"/>
</dbReference>
<dbReference type="Gene3D" id="3.30.565.10">
    <property type="entry name" value="Histidine kinase-like ATPase, C-terminal domain"/>
    <property type="match status" value="1"/>
</dbReference>
<name>A0ABS5VMV3_9BACT</name>
<evidence type="ECO:0000256" key="1">
    <source>
        <dbReference type="SAM" id="Coils"/>
    </source>
</evidence>
<feature type="domain" description="Signal transduction histidine kinase internal region" evidence="3">
    <location>
        <begin position="153"/>
        <end position="232"/>
    </location>
</feature>
<feature type="transmembrane region" description="Helical" evidence="2">
    <location>
        <begin position="12"/>
        <end position="32"/>
    </location>
</feature>
<feature type="transmembrane region" description="Helical" evidence="2">
    <location>
        <begin position="38"/>
        <end position="59"/>
    </location>
</feature>
<dbReference type="InterPro" id="IPR010559">
    <property type="entry name" value="Sig_transdc_His_kin_internal"/>
</dbReference>
<sequence>MIKNLSYRTTVIANVSWIAGWTVIQALILYIVVGLNLYLSVTDALVNNILLAMAGYAMFQGLKYYHPGLTYQLIAATVLTAFAVLLFQLATTQIFPDNEDYLNFVNNWIIIRGIINWLMLAVVTVLSWLWFNIKEQKESELRKLTTEKLAREAELASLRQKLQPHFLFNSLNSINALIGSRPEEARKMVQQLSDFFRSTLKKDDQQLVPFSEELQHLELYLDIEKVRFGHRLKTHIEHDDDALGLVLPALLLQPVVENAIKFGLYDTTGEIIIRIKARTENNFLVVTVENPYDPETSKPKQGTGFGLNAIQRRLYLLYARQDLLTTMQDEVTFSTQIRIPQ</sequence>